<keyword evidence="2" id="KW-1185">Reference proteome</keyword>
<dbReference type="RefSeq" id="WP_330199846.1">
    <property type="nucleotide sequence ID" value="NZ_JAZDRP010000009.1"/>
</dbReference>
<proteinExistence type="predicted"/>
<dbReference type="Proteomes" id="UP001354971">
    <property type="component" value="Unassembled WGS sequence"/>
</dbReference>
<evidence type="ECO:0000313" key="1">
    <source>
        <dbReference type="EMBL" id="MEE2527183.1"/>
    </source>
</evidence>
<dbReference type="Pfam" id="PF10098">
    <property type="entry name" value="DUF2336"/>
    <property type="match status" value="1"/>
</dbReference>
<comment type="caution">
    <text evidence="1">The sequence shown here is derived from an EMBL/GenBank/DDBJ whole genome shotgun (WGS) entry which is preliminary data.</text>
</comment>
<dbReference type="InterPro" id="IPR019285">
    <property type="entry name" value="DUF2336"/>
</dbReference>
<sequence length="351" mass="37783">MSDIGRALTSLARVRDPASRAALALGVTDICVAKPLTNRTEPLANDILLALANKVEESVRITMASRLANCAWAPRGIVRFLAFDAPVVAKSVILQSPVLATDDLIELAEDGSEEHRIQIANRKHIGLRVTDALAGKSEIRVIRALIDNSTARLSDATIEQSIHMARDDDDLARALLDRDDISPTLVRELTERISQAVRSQVEDHFGLAKGQLDQIGADAGIFNGDIDEESEARKLVEQMGASGQLTGTVAVRAVTDGKLVLFDYAIADLCGVTVEQWRAAIGMAGVRATALACRAARIEKSLFPSVLRGMQRAGRVHGDLPSDAMLTAANVFQKYTPGKAHDALRRLAPDD</sequence>
<gene>
    <name evidence="1" type="ORF">V0U79_12470</name>
</gene>
<protein>
    <submittedName>
        <fullName evidence="1">DUF2336 domain-containing protein</fullName>
    </submittedName>
</protein>
<dbReference type="InterPro" id="IPR011989">
    <property type="entry name" value="ARM-like"/>
</dbReference>
<organism evidence="1 2">
    <name type="scientific">Hyphobacterium lacteum</name>
    <dbReference type="NCBI Taxonomy" id="3116575"/>
    <lineage>
        <taxon>Bacteria</taxon>
        <taxon>Pseudomonadati</taxon>
        <taxon>Pseudomonadota</taxon>
        <taxon>Alphaproteobacteria</taxon>
        <taxon>Maricaulales</taxon>
        <taxon>Maricaulaceae</taxon>
        <taxon>Hyphobacterium</taxon>
    </lineage>
</organism>
<evidence type="ECO:0000313" key="2">
    <source>
        <dbReference type="Proteomes" id="UP001354971"/>
    </source>
</evidence>
<name>A0ABU7LTF0_9PROT</name>
<accession>A0ABU7LTF0</accession>
<dbReference type="Gene3D" id="1.25.10.10">
    <property type="entry name" value="Leucine-rich Repeat Variant"/>
    <property type="match status" value="1"/>
</dbReference>
<reference evidence="1 2" key="1">
    <citation type="submission" date="2024-01" db="EMBL/GenBank/DDBJ databases">
        <title>Hyphobacterium bacterium isolated from marine sediment.</title>
        <authorList>
            <person name="Zhao S."/>
        </authorList>
    </citation>
    <scope>NUCLEOTIDE SEQUENCE [LARGE SCALE GENOMIC DNA]</scope>
    <source>
        <strain evidence="2">HN65</strain>
    </source>
</reference>
<dbReference type="EMBL" id="JAZDRP010000009">
    <property type="protein sequence ID" value="MEE2527183.1"/>
    <property type="molecule type" value="Genomic_DNA"/>
</dbReference>